<proteinExistence type="inferred from homology"/>
<accession>A0ABQ5VG31</accession>
<dbReference type="NCBIfam" id="TIGR03188">
    <property type="entry name" value="histidine_hisI"/>
    <property type="match status" value="1"/>
</dbReference>
<reference evidence="10" key="2">
    <citation type="submission" date="2023-01" db="EMBL/GenBank/DDBJ databases">
        <title>Draft genome sequence of Sulfitobacter pacificus strain NBRC 109915.</title>
        <authorList>
            <person name="Sun Q."/>
            <person name="Mori K."/>
        </authorList>
    </citation>
    <scope>NUCLEOTIDE SEQUENCE</scope>
    <source>
        <strain evidence="10">NBRC 109915</strain>
    </source>
</reference>
<dbReference type="Proteomes" id="UP001161388">
    <property type="component" value="Unassembled WGS sequence"/>
</dbReference>
<keyword evidence="11" id="KW-1185">Reference proteome</keyword>
<dbReference type="PANTHER" id="PTHR42945">
    <property type="entry name" value="HISTIDINE BIOSYNTHESIS BIFUNCTIONAL PROTEIN"/>
    <property type="match status" value="1"/>
</dbReference>
<dbReference type="NCBIfam" id="NF001611">
    <property type="entry name" value="PRK00400.1-3"/>
    <property type="match status" value="1"/>
</dbReference>
<dbReference type="Pfam" id="PF01503">
    <property type="entry name" value="PRA-PH"/>
    <property type="match status" value="1"/>
</dbReference>
<keyword evidence="4 9" id="KW-0028">Amino-acid biosynthesis</keyword>
<dbReference type="NCBIfam" id="NF001613">
    <property type="entry name" value="PRK00400.1-5"/>
    <property type="match status" value="1"/>
</dbReference>
<evidence type="ECO:0000256" key="2">
    <source>
        <dbReference type="ARBA" id="ARBA00005204"/>
    </source>
</evidence>
<protein>
    <recommendedName>
        <fullName evidence="9">Phosphoribosyl-ATP pyrophosphatase</fullName>
        <shortName evidence="9">PRA-PH</shortName>
        <ecNumber evidence="9">3.6.1.31</ecNumber>
    </recommendedName>
</protein>
<dbReference type="EC" id="3.6.1.31" evidence="9"/>
<sequence length="101" mass="11083">MTLDDLYDTILSRKNADPSSSWTAQLLAKGPEKCAEKFGEEAVEAIIEAVKDDKTALTCEAADVLYHLLVMLAARDVPFRDVLDELARRQSTSGIAEKAAR</sequence>
<comment type="caution">
    <text evidence="10">The sequence shown here is derived from an EMBL/GenBank/DDBJ whole genome shotgun (WGS) entry which is preliminary data.</text>
</comment>
<keyword evidence="5 9" id="KW-0547">Nucleotide-binding</keyword>
<comment type="catalytic activity">
    <reaction evidence="1 9">
        <text>1-(5-phospho-beta-D-ribosyl)-ATP + H2O = 1-(5-phospho-beta-D-ribosyl)-5'-AMP + diphosphate + H(+)</text>
        <dbReference type="Rhea" id="RHEA:22828"/>
        <dbReference type="ChEBI" id="CHEBI:15377"/>
        <dbReference type="ChEBI" id="CHEBI:15378"/>
        <dbReference type="ChEBI" id="CHEBI:33019"/>
        <dbReference type="ChEBI" id="CHEBI:59457"/>
        <dbReference type="ChEBI" id="CHEBI:73183"/>
        <dbReference type="EC" id="3.6.1.31"/>
    </reaction>
</comment>
<dbReference type="RefSeq" id="WP_284370883.1">
    <property type="nucleotide sequence ID" value="NZ_BAABWP010000003.1"/>
</dbReference>
<evidence type="ECO:0000256" key="9">
    <source>
        <dbReference type="HAMAP-Rule" id="MF_01020"/>
    </source>
</evidence>
<dbReference type="SUPFAM" id="SSF101386">
    <property type="entry name" value="all-alpha NTP pyrophosphatases"/>
    <property type="match status" value="1"/>
</dbReference>
<evidence type="ECO:0000256" key="1">
    <source>
        <dbReference type="ARBA" id="ARBA00001460"/>
    </source>
</evidence>
<dbReference type="PANTHER" id="PTHR42945:SF1">
    <property type="entry name" value="HISTIDINE BIOSYNTHESIS BIFUNCTIONAL PROTEIN HIS7"/>
    <property type="match status" value="1"/>
</dbReference>
<evidence type="ECO:0000256" key="6">
    <source>
        <dbReference type="ARBA" id="ARBA00022801"/>
    </source>
</evidence>
<evidence type="ECO:0000256" key="5">
    <source>
        <dbReference type="ARBA" id="ARBA00022741"/>
    </source>
</evidence>
<evidence type="ECO:0000313" key="11">
    <source>
        <dbReference type="Proteomes" id="UP001161388"/>
    </source>
</evidence>
<comment type="pathway">
    <text evidence="2 9">Amino-acid biosynthesis; L-histidine biosynthesis; L-histidine from 5-phospho-alpha-D-ribose 1-diphosphate: step 2/9.</text>
</comment>
<keyword evidence="8 9" id="KW-0368">Histidine biosynthesis</keyword>
<dbReference type="EMBL" id="BSNL01000001">
    <property type="protein sequence ID" value="GLQ26041.1"/>
    <property type="molecule type" value="Genomic_DNA"/>
</dbReference>
<evidence type="ECO:0000256" key="8">
    <source>
        <dbReference type="ARBA" id="ARBA00023102"/>
    </source>
</evidence>
<dbReference type="HAMAP" id="MF_01020">
    <property type="entry name" value="HisE"/>
    <property type="match status" value="1"/>
</dbReference>
<evidence type="ECO:0000256" key="3">
    <source>
        <dbReference type="ARBA" id="ARBA00009392"/>
    </source>
</evidence>
<keyword evidence="7 9" id="KW-0067">ATP-binding</keyword>
<gene>
    <name evidence="9 10" type="primary">hisE</name>
    <name evidence="10" type="ORF">GCM10007927_08440</name>
</gene>
<name>A0ABQ5VG31_9RHOB</name>
<comment type="similarity">
    <text evidence="3 9">Belongs to the PRA-PH family.</text>
</comment>
<organism evidence="10 11">
    <name type="scientific">Sulfitobacter pacificus</name>
    <dbReference type="NCBI Taxonomy" id="1499314"/>
    <lineage>
        <taxon>Bacteria</taxon>
        <taxon>Pseudomonadati</taxon>
        <taxon>Pseudomonadota</taxon>
        <taxon>Alphaproteobacteria</taxon>
        <taxon>Rhodobacterales</taxon>
        <taxon>Roseobacteraceae</taxon>
        <taxon>Sulfitobacter</taxon>
    </lineage>
</organism>
<keyword evidence="9" id="KW-0963">Cytoplasm</keyword>
<keyword evidence="6 9" id="KW-0378">Hydrolase</keyword>
<dbReference type="Gene3D" id="1.10.287.1080">
    <property type="entry name" value="MazG-like"/>
    <property type="match status" value="1"/>
</dbReference>
<comment type="subcellular location">
    <subcellularLocation>
        <location evidence="9">Cytoplasm</location>
    </subcellularLocation>
</comment>
<dbReference type="CDD" id="cd11534">
    <property type="entry name" value="NTP-PPase_HisIE_like"/>
    <property type="match status" value="1"/>
</dbReference>
<evidence type="ECO:0000256" key="4">
    <source>
        <dbReference type="ARBA" id="ARBA00022605"/>
    </source>
</evidence>
<reference evidence="10" key="1">
    <citation type="journal article" date="2014" name="Int. J. Syst. Evol. Microbiol.">
        <title>Complete genome of a new Firmicutes species belonging to the dominant human colonic microbiota ('Ruminococcus bicirculans') reveals two chromosomes and a selective capacity to utilize plant glucans.</title>
        <authorList>
            <consortium name="NISC Comparative Sequencing Program"/>
            <person name="Wegmann U."/>
            <person name="Louis P."/>
            <person name="Goesmann A."/>
            <person name="Henrissat B."/>
            <person name="Duncan S.H."/>
            <person name="Flint H.J."/>
        </authorList>
    </citation>
    <scope>NUCLEOTIDE SEQUENCE</scope>
    <source>
        <strain evidence="10">NBRC 109915</strain>
    </source>
</reference>
<evidence type="ECO:0000313" key="10">
    <source>
        <dbReference type="EMBL" id="GLQ26041.1"/>
    </source>
</evidence>
<evidence type="ECO:0000256" key="7">
    <source>
        <dbReference type="ARBA" id="ARBA00022840"/>
    </source>
</evidence>
<dbReference type="InterPro" id="IPR021130">
    <property type="entry name" value="PRib-ATP_PPHydrolase-like"/>
</dbReference>
<dbReference type="InterPro" id="IPR008179">
    <property type="entry name" value="HisE"/>
</dbReference>